<reference evidence="1 2" key="1">
    <citation type="submission" date="2015-03" db="EMBL/GenBank/DDBJ databases">
        <authorList>
            <person name="Murphy D."/>
        </authorList>
    </citation>
    <scope>NUCLEOTIDE SEQUENCE [LARGE SCALE GENOMIC DNA]</scope>
    <source>
        <strain evidence="1 2">BR165/97</strain>
    </source>
</reference>
<protein>
    <submittedName>
        <fullName evidence="1">Mg-protoporphyrin IX methyl transferase</fullName>
    </submittedName>
</protein>
<organism evidence="1 2">
    <name type="scientific">Yersinia intermedia</name>
    <dbReference type="NCBI Taxonomy" id="631"/>
    <lineage>
        <taxon>Bacteria</taxon>
        <taxon>Pseudomonadati</taxon>
        <taxon>Pseudomonadota</taxon>
        <taxon>Gammaproteobacteria</taxon>
        <taxon>Enterobacterales</taxon>
        <taxon>Yersiniaceae</taxon>
        <taxon>Yersinia</taxon>
    </lineage>
</organism>
<dbReference type="Proteomes" id="UP000038750">
    <property type="component" value="Unassembled WGS sequence"/>
</dbReference>
<name>A0A0T9MH66_YERIN</name>
<dbReference type="Pfam" id="PF09445">
    <property type="entry name" value="Methyltransf_15"/>
    <property type="match status" value="1"/>
</dbReference>
<dbReference type="RefSeq" id="WP_050073927.1">
    <property type="nucleotide sequence ID" value="NZ_CPZJ01000012.1"/>
</dbReference>
<dbReference type="OrthoDB" id="9792690at2"/>
<dbReference type="InterPro" id="IPR029063">
    <property type="entry name" value="SAM-dependent_MTases_sf"/>
</dbReference>
<sequence length="267" mass="29700">MKAVHSLGTPMTDEQYASHWSIESVNHNRLNDYDWMASFIDANSMILDAGCGNGLGCIAMLKKGCSVIAIEANEHLAMQAIENVQAAGFSTKLINLNSASFEEIESGVNFQILLGSLFSEHVNNVAKSFEFDYVTNWLFGASPYRAAEELKKSIVELDAGYAREYRENATIACQRLSKLSKNKECKLHYTLRSAYEKDTPKSIAIALFTDEQNELFFNSNMVKPENINLRKNNSMMSPSSSQMKYIATNPNSSIPSNIKPVIVSIVI</sequence>
<dbReference type="AlphaFoldDB" id="A0A0T9MH66"/>
<accession>A0A0T9MH66</accession>
<dbReference type="EMBL" id="CPZJ01000012">
    <property type="protein sequence ID" value="CNG10355.1"/>
    <property type="molecule type" value="Genomic_DNA"/>
</dbReference>
<gene>
    <name evidence="1" type="ORF">ERS008530_02955</name>
</gene>
<dbReference type="SUPFAM" id="SSF53335">
    <property type="entry name" value="S-adenosyl-L-methionine-dependent methyltransferases"/>
    <property type="match status" value="1"/>
</dbReference>
<evidence type="ECO:0000313" key="1">
    <source>
        <dbReference type="EMBL" id="CNG10355.1"/>
    </source>
</evidence>
<evidence type="ECO:0000313" key="2">
    <source>
        <dbReference type="Proteomes" id="UP000038750"/>
    </source>
</evidence>
<dbReference type="GO" id="GO:0036261">
    <property type="term" value="P:7-methylguanosine cap hypermethylation"/>
    <property type="evidence" value="ECO:0007669"/>
    <property type="project" value="InterPro"/>
</dbReference>
<dbReference type="GO" id="GO:0008168">
    <property type="term" value="F:methyltransferase activity"/>
    <property type="evidence" value="ECO:0007669"/>
    <property type="project" value="InterPro"/>
</dbReference>
<keyword evidence="1" id="KW-0808">Transferase</keyword>
<dbReference type="InterPro" id="IPR019012">
    <property type="entry name" value="RNA_cap_Gua-N2-MeTrfase"/>
</dbReference>
<proteinExistence type="predicted"/>
<dbReference type="Gene3D" id="3.40.50.150">
    <property type="entry name" value="Vaccinia Virus protein VP39"/>
    <property type="match status" value="1"/>
</dbReference>